<keyword evidence="2" id="KW-0813">Transport</keyword>
<keyword evidence="3" id="KW-1003">Cell membrane</keyword>
<comment type="subcellular location">
    <subcellularLocation>
        <location evidence="1">Cell membrane</location>
        <topology evidence="1">Multi-pass membrane protein</topology>
    </subcellularLocation>
</comment>
<proteinExistence type="predicted"/>
<name>A0ABX8RK44_NOCIO</name>
<gene>
    <name evidence="10" type="ORF">KV110_27590</name>
</gene>
<evidence type="ECO:0000256" key="8">
    <source>
        <dbReference type="SAM" id="Phobius"/>
    </source>
</evidence>
<evidence type="ECO:0000256" key="3">
    <source>
        <dbReference type="ARBA" id="ARBA00022475"/>
    </source>
</evidence>
<feature type="transmembrane region" description="Helical" evidence="8">
    <location>
        <begin position="233"/>
        <end position="250"/>
    </location>
</feature>
<evidence type="ECO:0000256" key="1">
    <source>
        <dbReference type="ARBA" id="ARBA00004651"/>
    </source>
</evidence>
<dbReference type="EMBL" id="CP078145">
    <property type="protein sequence ID" value="QXN89284.1"/>
    <property type="molecule type" value="Genomic_DNA"/>
</dbReference>
<feature type="transmembrane region" description="Helical" evidence="8">
    <location>
        <begin position="256"/>
        <end position="274"/>
    </location>
</feature>
<keyword evidence="6 8" id="KW-0472">Membrane</keyword>
<dbReference type="RefSeq" id="WP_218470160.1">
    <property type="nucleotide sequence ID" value="NZ_BAABJN010000003.1"/>
</dbReference>
<accession>A0ABX8RK44</accession>
<feature type="transmembrane region" description="Helical" evidence="8">
    <location>
        <begin position="286"/>
        <end position="307"/>
    </location>
</feature>
<dbReference type="Pfam" id="PF03600">
    <property type="entry name" value="CitMHS"/>
    <property type="match status" value="1"/>
</dbReference>
<feature type="domain" description="Citrate transporter-like" evidence="9">
    <location>
        <begin position="38"/>
        <end position="346"/>
    </location>
</feature>
<dbReference type="PANTHER" id="PTHR43302:SF5">
    <property type="entry name" value="TRANSPORTER ARSB-RELATED"/>
    <property type="match status" value="1"/>
</dbReference>
<evidence type="ECO:0000256" key="2">
    <source>
        <dbReference type="ARBA" id="ARBA00022448"/>
    </source>
</evidence>
<feature type="transmembrane region" description="Helical" evidence="8">
    <location>
        <begin position="65"/>
        <end position="82"/>
    </location>
</feature>
<dbReference type="PANTHER" id="PTHR43302">
    <property type="entry name" value="TRANSPORTER ARSB-RELATED"/>
    <property type="match status" value="1"/>
</dbReference>
<keyword evidence="11" id="KW-1185">Reference proteome</keyword>
<organism evidence="10 11">
    <name type="scientific">Nocardia iowensis</name>
    <dbReference type="NCBI Taxonomy" id="204891"/>
    <lineage>
        <taxon>Bacteria</taxon>
        <taxon>Bacillati</taxon>
        <taxon>Actinomycetota</taxon>
        <taxon>Actinomycetes</taxon>
        <taxon>Mycobacteriales</taxon>
        <taxon>Nocardiaceae</taxon>
        <taxon>Nocardia</taxon>
    </lineage>
</organism>
<evidence type="ECO:0000256" key="5">
    <source>
        <dbReference type="ARBA" id="ARBA00022989"/>
    </source>
</evidence>
<protein>
    <submittedName>
        <fullName evidence="10">Arsenic transporter</fullName>
    </submittedName>
</protein>
<feature type="transmembrane region" description="Helical" evidence="8">
    <location>
        <begin position="396"/>
        <end position="421"/>
    </location>
</feature>
<feature type="transmembrane region" description="Helical" evidence="8">
    <location>
        <begin position="189"/>
        <end position="208"/>
    </location>
</feature>
<dbReference type="Proteomes" id="UP000694257">
    <property type="component" value="Chromosome"/>
</dbReference>
<evidence type="ECO:0000256" key="4">
    <source>
        <dbReference type="ARBA" id="ARBA00022692"/>
    </source>
</evidence>
<evidence type="ECO:0000256" key="6">
    <source>
        <dbReference type="ARBA" id="ARBA00023136"/>
    </source>
</evidence>
<dbReference type="InterPro" id="IPR004680">
    <property type="entry name" value="Cit_transptr-like_dom"/>
</dbReference>
<keyword evidence="5 8" id="KW-1133">Transmembrane helix</keyword>
<feature type="region of interest" description="Disordered" evidence="7">
    <location>
        <begin position="1"/>
        <end position="22"/>
    </location>
</feature>
<keyword evidence="4 8" id="KW-0812">Transmembrane</keyword>
<evidence type="ECO:0000313" key="10">
    <source>
        <dbReference type="EMBL" id="QXN89284.1"/>
    </source>
</evidence>
<evidence type="ECO:0000256" key="7">
    <source>
        <dbReference type="SAM" id="MobiDB-lite"/>
    </source>
</evidence>
<feature type="transmembrane region" description="Helical" evidence="8">
    <location>
        <begin position="102"/>
        <end position="121"/>
    </location>
</feature>
<feature type="transmembrane region" description="Helical" evidence="8">
    <location>
        <begin position="35"/>
        <end position="53"/>
    </location>
</feature>
<sequence length="422" mass="44984">MAVVPEQVDFSERNTPSSVTAGSARPRWGLSVLDWVRVALLLAGLLCVLTGLLPREEAADNMRRIGPLLLFLGSVIVLAELTRQAKVFDVIAHRLAILGRGYYPALFLLCVLFASSTTILLNLDTTAVLITPVMLALAAPARIPPLPLAMTTIWLANTASLLLPVSNLTNLLAADRVALTATEFAAKMWAPQLVSLAATMLCLWLWYWRRGRRDTDRYLPPDPIRPENAKERALLYTTAGACLLFILAIPFVGDSIGIAATIAAAIAVLAFALFDRASLRLSLIPWRLLVFVVGLFLVVPTLGRLGLSEVMHTLIGSDSGAVGAFRAAGAGATLSNIANNLPAYTAGEAVVPPENHNQLLALLIGTNIGPIVTPWASLATLLCLEFCRTHNVRVPMLRFVLTGLALAAIGTTGAVAALLIIG</sequence>
<evidence type="ECO:0000313" key="11">
    <source>
        <dbReference type="Proteomes" id="UP000694257"/>
    </source>
</evidence>
<reference evidence="10 11" key="1">
    <citation type="submission" date="2021-07" db="EMBL/GenBank/DDBJ databases">
        <title>Whole Genome Sequence of Nocardia Iowensis.</title>
        <authorList>
            <person name="Lamm A."/>
            <person name="Collins-Fairclough A.M."/>
            <person name="Bunk B."/>
            <person name="Sproer C."/>
        </authorList>
    </citation>
    <scope>NUCLEOTIDE SEQUENCE [LARGE SCALE GENOMIC DNA]</scope>
    <source>
        <strain evidence="10 11">NRRL 5646</strain>
    </source>
</reference>
<feature type="transmembrane region" description="Helical" evidence="8">
    <location>
        <begin position="359"/>
        <end position="384"/>
    </location>
</feature>
<evidence type="ECO:0000259" key="9">
    <source>
        <dbReference type="Pfam" id="PF03600"/>
    </source>
</evidence>